<accession>A0A1N6J6Y9</accession>
<dbReference type="Pfam" id="PF00034">
    <property type="entry name" value="Cytochrom_C"/>
    <property type="match status" value="1"/>
</dbReference>
<evidence type="ECO:0000256" key="3">
    <source>
        <dbReference type="ARBA" id="ARBA00023004"/>
    </source>
</evidence>
<evidence type="ECO:0000256" key="4">
    <source>
        <dbReference type="PROSITE-ProRule" id="PRU00433"/>
    </source>
</evidence>
<gene>
    <name evidence="7" type="ORF">SAMN04488055_3682</name>
</gene>
<keyword evidence="5" id="KW-0812">Transmembrane</keyword>
<dbReference type="GO" id="GO:0020037">
    <property type="term" value="F:heme binding"/>
    <property type="evidence" value="ECO:0007669"/>
    <property type="project" value="InterPro"/>
</dbReference>
<evidence type="ECO:0000256" key="5">
    <source>
        <dbReference type="SAM" id="Phobius"/>
    </source>
</evidence>
<dbReference type="InterPro" id="IPR036909">
    <property type="entry name" value="Cyt_c-like_dom_sf"/>
</dbReference>
<dbReference type="Proteomes" id="UP000185003">
    <property type="component" value="Unassembled WGS sequence"/>
</dbReference>
<keyword evidence="5" id="KW-1133">Transmembrane helix</keyword>
<dbReference type="OrthoDB" id="9809720at2"/>
<dbReference type="GO" id="GO:0046872">
    <property type="term" value="F:metal ion binding"/>
    <property type="evidence" value="ECO:0007669"/>
    <property type="project" value="UniProtKB-KW"/>
</dbReference>
<dbReference type="GO" id="GO:0009055">
    <property type="term" value="F:electron transfer activity"/>
    <property type="evidence" value="ECO:0007669"/>
    <property type="project" value="InterPro"/>
</dbReference>
<keyword evidence="2 4" id="KW-0479">Metal-binding</keyword>
<dbReference type="PROSITE" id="PS51007">
    <property type="entry name" value="CYTC"/>
    <property type="match status" value="2"/>
</dbReference>
<evidence type="ECO:0000313" key="7">
    <source>
        <dbReference type="EMBL" id="SIO39919.1"/>
    </source>
</evidence>
<feature type="transmembrane region" description="Helical" evidence="5">
    <location>
        <begin position="12"/>
        <end position="31"/>
    </location>
</feature>
<keyword evidence="1 4" id="KW-0349">Heme</keyword>
<proteinExistence type="predicted"/>
<feature type="domain" description="Cytochrome c" evidence="6">
    <location>
        <begin position="53"/>
        <end position="152"/>
    </location>
</feature>
<dbReference type="PANTHER" id="PTHR35008">
    <property type="entry name" value="BLL4482 PROTEIN-RELATED"/>
    <property type="match status" value="1"/>
</dbReference>
<keyword evidence="3 4" id="KW-0408">Iron</keyword>
<keyword evidence="8" id="KW-1185">Reference proteome</keyword>
<dbReference type="Pfam" id="PF13442">
    <property type="entry name" value="Cytochrome_CBB3"/>
    <property type="match status" value="1"/>
</dbReference>
<sequence>MLRKILKWITGGIGVLVALILIFYFLMYMVVSNKRDKTYNVEVRMFDIPSDSASIAEGAHIYATKGCADCHGEDLSGKTFLEDGMVGTIRAANLTFGKGGRPADYTDRDWILALRHGIKTDGKPLVIMPSYEYCKLADHDLANLIAYCKSVPAVDAEPALIKLGPLGTVLSGLDKLPLIPAEQIDHKAQYPQKIERSVSVEYGKYLTLSCTGCHKPNLKGGDNIVPGGTPVRDITASGNIGKWTLDQFIKVLRTGATPDGRQLKNEDMPWQMTKNYTDEELQALYLYLKTL</sequence>
<evidence type="ECO:0000259" key="6">
    <source>
        <dbReference type="PROSITE" id="PS51007"/>
    </source>
</evidence>
<dbReference type="PANTHER" id="PTHR35008:SF4">
    <property type="entry name" value="BLL4482 PROTEIN"/>
    <property type="match status" value="1"/>
</dbReference>
<dbReference type="InterPro" id="IPR051459">
    <property type="entry name" value="Cytochrome_c-type_DH"/>
</dbReference>
<evidence type="ECO:0000256" key="1">
    <source>
        <dbReference type="ARBA" id="ARBA00022617"/>
    </source>
</evidence>
<dbReference type="SUPFAM" id="SSF46626">
    <property type="entry name" value="Cytochrome c"/>
    <property type="match status" value="2"/>
</dbReference>
<feature type="domain" description="Cytochrome c" evidence="6">
    <location>
        <begin position="198"/>
        <end position="291"/>
    </location>
</feature>
<evidence type="ECO:0000313" key="8">
    <source>
        <dbReference type="Proteomes" id="UP000185003"/>
    </source>
</evidence>
<dbReference type="Gene3D" id="1.10.760.10">
    <property type="entry name" value="Cytochrome c-like domain"/>
    <property type="match status" value="2"/>
</dbReference>
<dbReference type="AlphaFoldDB" id="A0A1N6J6Y9"/>
<keyword evidence="5" id="KW-0472">Membrane</keyword>
<reference evidence="8" key="1">
    <citation type="submission" date="2016-11" db="EMBL/GenBank/DDBJ databases">
        <authorList>
            <person name="Varghese N."/>
            <person name="Submissions S."/>
        </authorList>
    </citation>
    <scope>NUCLEOTIDE SEQUENCE [LARGE SCALE GENOMIC DNA]</scope>
    <source>
        <strain evidence="8">DSM 24787</strain>
    </source>
</reference>
<dbReference type="EMBL" id="FSRA01000002">
    <property type="protein sequence ID" value="SIO39919.1"/>
    <property type="molecule type" value="Genomic_DNA"/>
</dbReference>
<name>A0A1N6J6Y9_9BACT</name>
<protein>
    <submittedName>
        <fullName evidence="7">Cytochrome C oxidase, cbb3-type, subunit III</fullName>
    </submittedName>
</protein>
<evidence type="ECO:0000256" key="2">
    <source>
        <dbReference type="ARBA" id="ARBA00022723"/>
    </source>
</evidence>
<dbReference type="STRING" id="536979.SAMN04488055_3682"/>
<organism evidence="7 8">
    <name type="scientific">Chitinophaga niabensis</name>
    <dbReference type="NCBI Taxonomy" id="536979"/>
    <lineage>
        <taxon>Bacteria</taxon>
        <taxon>Pseudomonadati</taxon>
        <taxon>Bacteroidota</taxon>
        <taxon>Chitinophagia</taxon>
        <taxon>Chitinophagales</taxon>
        <taxon>Chitinophagaceae</taxon>
        <taxon>Chitinophaga</taxon>
    </lineage>
</organism>
<dbReference type="InterPro" id="IPR009056">
    <property type="entry name" value="Cyt_c-like_dom"/>
</dbReference>